<dbReference type="STRING" id="906689.A0A2I0WBH4"/>
<accession>A0A2I0WBH4</accession>
<reference evidence="2 3" key="1">
    <citation type="journal article" date="2016" name="Sci. Rep.">
        <title>The Dendrobium catenatum Lindl. genome sequence provides insights into polysaccharide synthase, floral development and adaptive evolution.</title>
        <authorList>
            <person name="Zhang G.Q."/>
            <person name="Xu Q."/>
            <person name="Bian C."/>
            <person name="Tsai W.C."/>
            <person name="Yeh C.M."/>
            <person name="Liu K.W."/>
            <person name="Yoshida K."/>
            <person name="Zhang L.S."/>
            <person name="Chang S.B."/>
            <person name="Chen F."/>
            <person name="Shi Y."/>
            <person name="Su Y.Y."/>
            <person name="Zhang Y.Q."/>
            <person name="Chen L.J."/>
            <person name="Yin Y."/>
            <person name="Lin M."/>
            <person name="Huang H."/>
            <person name="Deng H."/>
            <person name="Wang Z.W."/>
            <person name="Zhu S.L."/>
            <person name="Zhao X."/>
            <person name="Deng C."/>
            <person name="Niu S.C."/>
            <person name="Huang J."/>
            <person name="Wang M."/>
            <person name="Liu G.H."/>
            <person name="Yang H.J."/>
            <person name="Xiao X.J."/>
            <person name="Hsiao Y.Y."/>
            <person name="Wu W.L."/>
            <person name="Chen Y.Y."/>
            <person name="Mitsuda N."/>
            <person name="Ohme-Takagi M."/>
            <person name="Luo Y.B."/>
            <person name="Van de Peer Y."/>
            <person name="Liu Z.J."/>
        </authorList>
    </citation>
    <scope>NUCLEOTIDE SEQUENCE [LARGE SCALE GENOMIC DNA]</scope>
    <source>
        <tissue evidence="2">The whole plant</tissue>
    </source>
</reference>
<evidence type="ECO:0000259" key="1">
    <source>
        <dbReference type="Pfam" id="PF07727"/>
    </source>
</evidence>
<dbReference type="EMBL" id="KZ502795">
    <property type="protein sequence ID" value="PKU73014.1"/>
    <property type="molecule type" value="Genomic_DNA"/>
</dbReference>
<dbReference type="InterPro" id="IPR013103">
    <property type="entry name" value="RVT_2"/>
</dbReference>
<dbReference type="AlphaFoldDB" id="A0A2I0WBH4"/>
<dbReference type="Proteomes" id="UP000233837">
    <property type="component" value="Unassembled WGS sequence"/>
</dbReference>
<proteinExistence type="predicted"/>
<reference evidence="2 3" key="2">
    <citation type="journal article" date="2017" name="Nature">
        <title>The Apostasia genome and the evolution of orchids.</title>
        <authorList>
            <person name="Zhang G.Q."/>
            <person name="Liu K.W."/>
            <person name="Li Z."/>
            <person name="Lohaus R."/>
            <person name="Hsiao Y.Y."/>
            <person name="Niu S.C."/>
            <person name="Wang J.Y."/>
            <person name="Lin Y.C."/>
            <person name="Xu Q."/>
            <person name="Chen L.J."/>
            <person name="Yoshida K."/>
            <person name="Fujiwara S."/>
            <person name="Wang Z.W."/>
            <person name="Zhang Y.Q."/>
            <person name="Mitsuda N."/>
            <person name="Wang M."/>
            <person name="Liu G.H."/>
            <person name="Pecoraro L."/>
            <person name="Huang H.X."/>
            <person name="Xiao X.J."/>
            <person name="Lin M."/>
            <person name="Wu X.Y."/>
            <person name="Wu W.L."/>
            <person name="Chen Y.Y."/>
            <person name="Chang S.B."/>
            <person name="Sakamoto S."/>
            <person name="Ohme-Takagi M."/>
            <person name="Yagi M."/>
            <person name="Zeng S.J."/>
            <person name="Shen C.Y."/>
            <person name="Yeh C.M."/>
            <person name="Luo Y.B."/>
            <person name="Tsai W.C."/>
            <person name="Van de Peer Y."/>
            <person name="Liu Z.J."/>
        </authorList>
    </citation>
    <scope>NUCLEOTIDE SEQUENCE [LARGE SCALE GENOMIC DNA]</scope>
    <source>
        <tissue evidence="2">The whole plant</tissue>
    </source>
</reference>
<sequence>MSEEFTAFQKQGTWSLVPPPINRTILGNRWTFRTKLNTDGTLDRHKARLVAQGFNQVFGIDYKETFSPVAKMSTIRIMLTISLHRNWPVL</sequence>
<name>A0A2I0WBH4_9ASPA</name>
<evidence type="ECO:0000313" key="2">
    <source>
        <dbReference type="EMBL" id="PKU73014.1"/>
    </source>
</evidence>
<organism evidence="2 3">
    <name type="scientific">Dendrobium catenatum</name>
    <dbReference type="NCBI Taxonomy" id="906689"/>
    <lineage>
        <taxon>Eukaryota</taxon>
        <taxon>Viridiplantae</taxon>
        <taxon>Streptophyta</taxon>
        <taxon>Embryophyta</taxon>
        <taxon>Tracheophyta</taxon>
        <taxon>Spermatophyta</taxon>
        <taxon>Magnoliopsida</taxon>
        <taxon>Liliopsida</taxon>
        <taxon>Asparagales</taxon>
        <taxon>Orchidaceae</taxon>
        <taxon>Epidendroideae</taxon>
        <taxon>Malaxideae</taxon>
        <taxon>Dendrobiinae</taxon>
        <taxon>Dendrobium</taxon>
    </lineage>
</organism>
<dbReference type="Pfam" id="PF07727">
    <property type="entry name" value="RVT_2"/>
    <property type="match status" value="1"/>
</dbReference>
<feature type="domain" description="Reverse transcriptase Ty1/copia-type" evidence="1">
    <location>
        <begin position="13"/>
        <end position="89"/>
    </location>
</feature>
<protein>
    <submittedName>
        <fullName evidence="2">Putative mitochondrial protein</fullName>
    </submittedName>
</protein>
<gene>
    <name evidence="2" type="ORF">MA16_Dca007577</name>
</gene>
<evidence type="ECO:0000313" key="3">
    <source>
        <dbReference type="Proteomes" id="UP000233837"/>
    </source>
</evidence>
<keyword evidence="3" id="KW-1185">Reference proteome</keyword>